<dbReference type="AlphaFoldDB" id="A0A9P7ZP34"/>
<dbReference type="EMBL" id="MU251250">
    <property type="protein sequence ID" value="KAG9255679.1"/>
    <property type="molecule type" value="Genomic_DNA"/>
</dbReference>
<comment type="caution">
    <text evidence="2">The sequence shown here is derived from an EMBL/GenBank/DDBJ whole genome shotgun (WGS) entry which is preliminary data.</text>
</comment>
<sequence>MFLVFVLSFLLLNASLSLASPQQPLASSRSCPSLPHKVNITYRRDDDKTPLAPSPLPPPHYRSDGPEIIRRLLALPPSASFRSIRNVTLQGDTFEPEGMVLLGPSRLVVSSAEYVTPTEKYANGEWRNGTDRTPGAGFGHLQVFDLSDDGAMLADASISAAGAWEYHNGGIDYDGTRIVGVLGQRRPGSSGFVYAADLEGLAVEGLVHFAGDHMGAVVVDAERERVLGMNWGARKGYVFGIGDRCEEKAAADRVVENKSYFVDYQDCKFLGRAEEEKRHEDGLMLCSGVKTLGGRERYVLGGLALVSVESMDAVWEMPVTMESARGTRMTMNPFDVALVEDGVRVFWLPDQHESVLYEYELA</sequence>
<gene>
    <name evidence="2" type="ORF">F5Z01DRAFT_672981</name>
</gene>
<keyword evidence="3" id="KW-1185">Reference proteome</keyword>
<evidence type="ECO:0000313" key="2">
    <source>
        <dbReference type="EMBL" id="KAG9255679.1"/>
    </source>
</evidence>
<dbReference type="RefSeq" id="XP_046119603.1">
    <property type="nucleotide sequence ID" value="XM_046264881.1"/>
</dbReference>
<evidence type="ECO:0000313" key="3">
    <source>
        <dbReference type="Proteomes" id="UP000887229"/>
    </source>
</evidence>
<feature type="chain" id="PRO_5040396760" evidence="1">
    <location>
        <begin position="20"/>
        <end position="362"/>
    </location>
</feature>
<name>A0A9P7ZP34_9HYPO</name>
<evidence type="ECO:0000256" key="1">
    <source>
        <dbReference type="SAM" id="SignalP"/>
    </source>
</evidence>
<reference evidence="2" key="1">
    <citation type="journal article" date="2021" name="IMA Fungus">
        <title>Genomic characterization of three marine fungi, including Emericellopsis atlantica sp. nov. with signatures of a generalist lifestyle and marine biomass degradation.</title>
        <authorList>
            <person name="Hagestad O.C."/>
            <person name="Hou L."/>
            <person name="Andersen J.H."/>
            <person name="Hansen E.H."/>
            <person name="Altermark B."/>
            <person name="Li C."/>
            <person name="Kuhnert E."/>
            <person name="Cox R.J."/>
            <person name="Crous P.W."/>
            <person name="Spatafora J.W."/>
            <person name="Lail K."/>
            <person name="Amirebrahimi M."/>
            <person name="Lipzen A."/>
            <person name="Pangilinan J."/>
            <person name="Andreopoulos W."/>
            <person name="Hayes R.D."/>
            <person name="Ng V."/>
            <person name="Grigoriev I.V."/>
            <person name="Jackson S.A."/>
            <person name="Sutton T.D.S."/>
            <person name="Dobson A.D.W."/>
            <person name="Rama T."/>
        </authorList>
    </citation>
    <scope>NUCLEOTIDE SEQUENCE</scope>
    <source>
        <strain evidence="2">TS7</strain>
    </source>
</reference>
<organism evidence="2 3">
    <name type="scientific">Emericellopsis atlantica</name>
    <dbReference type="NCBI Taxonomy" id="2614577"/>
    <lineage>
        <taxon>Eukaryota</taxon>
        <taxon>Fungi</taxon>
        <taxon>Dikarya</taxon>
        <taxon>Ascomycota</taxon>
        <taxon>Pezizomycotina</taxon>
        <taxon>Sordariomycetes</taxon>
        <taxon>Hypocreomycetidae</taxon>
        <taxon>Hypocreales</taxon>
        <taxon>Bionectriaceae</taxon>
        <taxon>Emericellopsis</taxon>
    </lineage>
</organism>
<dbReference type="GeneID" id="70295784"/>
<accession>A0A9P7ZP34</accession>
<keyword evidence="1" id="KW-0732">Signal</keyword>
<dbReference type="InterPro" id="IPR046312">
    <property type="entry name" value="DUF6454"/>
</dbReference>
<dbReference type="OrthoDB" id="71437at2759"/>
<dbReference type="Pfam" id="PF20055">
    <property type="entry name" value="DUF6454"/>
    <property type="match status" value="1"/>
</dbReference>
<protein>
    <submittedName>
        <fullName evidence="2">Uncharacterized protein</fullName>
    </submittedName>
</protein>
<feature type="signal peptide" evidence="1">
    <location>
        <begin position="1"/>
        <end position="19"/>
    </location>
</feature>
<dbReference type="Proteomes" id="UP000887229">
    <property type="component" value="Unassembled WGS sequence"/>
</dbReference>
<proteinExistence type="predicted"/>